<sequence>MSGVVAVVAWAALAGWITAGVLLVLAHRRLERLERAQTLRKWEIVTLRADLGRLLRGAGHADGVATGPVPDGCGAEGDAAGPPDLPEAPESPHGNGAVGPVGHGAVGPVGHGAAGPFGNGVVGPDDPEAPEGHGPVPVGSKQAPDASAGRGDPIAAAVPAEDAGPGAVRRAVGPSAWRRARRGVVRRRRRRTY</sequence>
<dbReference type="RefSeq" id="WP_349301826.1">
    <property type="nucleotide sequence ID" value="NZ_JBEDNQ010000017.1"/>
</dbReference>
<organism evidence="3 4">
    <name type="scientific">Pseudonocardia nematodicida</name>
    <dbReference type="NCBI Taxonomy" id="1206997"/>
    <lineage>
        <taxon>Bacteria</taxon>
        <taxon>Bacillati</taxon>
        <taxon>Actinomycetota</taxon>
        <taxon>Actinomycetes</taxon>
        <taxon>Pseudonocardiales</taxon>
        <taxon>Pseudonocardiaceae</taxon>
        <taxon>Pseudonocardia</taxon>
    </lineage>
</organism>
<evidence type="ECO:0000313" key="4">
    <source>
        <dbReference type="Proteomes" id="UP001494902"/>
    </source>
</evidence>
<evidence type="ECO:0000256" key="2">
    <source>
        <dbReference type="SAM" id="Phobius"/>
    </source>
</evidence>
<feature type="region of interest" description="Disordered" evidence="1">
    <location>
        <begin position="66"/>
        <end position="172"/>
    </location>
</feature>
<reference evidence="3 4" key="1">
    <citation type="submission" date="2024-03" db="EMBL/GenBank/DDBJ databases">
        <title>Draft genome sequence of Pseudonocardia nematodicida JCM 31783.</title>
        <authorList>
            <person name="Butdee W."/>
            <person name="Duangmal K."/>
        </authorList>
    </citation>
    <scope>NUCLEOTIDE SEQUENCE [LARGE SCALE GENOMIC DNA]</scope>
    <source>
        <strain evidence="3 4">JCM 31783</strain>
    </source>
</reference>
<evidence type="ECO:0000256" key="1">
    <source>
        <dbReference type="SAM" id="MobiDB-lite"/>
    </source>
</evidence>
<keyword evidence="2" id="KW-0812">Transmembrane</keyword>
<evidence type="ECO:0000313" key="3">
    <source>
        <dbReference type="EMBL" id="MEQ3554754.1"/>
    </source>
</evidence>
<protein>
    <submittedName>
        <fullName evidence="3">Uncharacterized protein</fullName>
    </submittedName>
</protein>
<feature type="compositionally biased region" description="Gly residues" evidence="1">
    <location>
        <begin position="96"/>
        <end position="121"/>
    </location>
</feature>
<keyword evidence="2" id="KW-1133">Transmembrane helix</keyword>
<keyword evidence="2" id="KW-0472">Membrane</keyword>
<dbReference type="EMBL" id="JBEDNQ010000017">
    <property type="protein sequence ID" value="MEQ3554754.1"/>
    <property type="molecule type" value="Genomic_DNA"/>
</dbReference>
<comment type="caution">
    <text evidence="3">The sequence shown here is derived from an EMBL/GenBank/DDBJ whole genome shotgun (WGS) entry which is preliminary data.</text>
</comment>
<accession>A0ABV1KK58</accession>
<keyword evidence="4" id="KW-1185">Reference proteome</keyword>
<gene>
    <name evidence="3" type="ORF">WIS52_30190</name>
</gene>
<proteinExistence type="predicted"/>
<dbReference type="Proteomes" id="UP001494902">
    <property type="component" value="Unassembled WGS sequence"/>
</dbReference>
<feature type="transmembrane region" description="Helical" evidence="2">
    <location>
        <begin position="6"/>
        <end position="26"/>
    </location>
</feature>
<name>A0ABV1KK58_9PSEU</name>